<dbReference type="InterPro" id="IPR043750">
    <property type="entry name" value="DUF5695"/>
</dbReference>
<dbReference type="OrthoDB" id="2479977at2"/>
<organism evidence="2 3">
    <name type="scientific">Asticcacaulis taihuensis</name>
    <dbReference type="NCBI Taxonomy" id="260084"/>
    <lineage>
        <taxon>Bacteria</taxon>
        <taxon>Pseudomonadati</taxon>
        <taxon>Pseudomonadota</taxon>
        <taxon>Alphaproteobacteria</taxon>
        <taxon>Caulobacterales</taxon>
        <taxon>Caulobacteraceae</taxon>
        <taxon>Asticcacaulis</taxon>
    </lineage>
</organism>
<evidence type="ECO:0000313" key="2">
    <source>
        <dbReference type="EMBL" id="SCW43731.1"/>
    </source>
</evidence>
<feature type="chain" id="PRO_5011562457" evidence="1">
    <location>
        <begin position="34"/>
        <end position="926"/>
    </location>
</feature>
<evidence type="ECO:0000313" key="3">
    <source>
        <dbReference type="Proteomes" id="UP000199150"/>
    </source>
</evidence>
<feature type="signal peptide" evidence="1">
    <location>
        <begin position="1"/>
        <end position="33"/>
    </location>
</feature>
<dbReference type="AlphaFoldDB" id="A0A1G4QH39"/>
<dbReference type="Proteomes" id="UP000199150">
    <property type="component" value="Unassembled WGS sequence"/>
</dbReference>
<accession>A0A1G4QH39</accession>
<dbReference type="RefSeq" id="WP_090644889.1">
    <property type="nucleotide sequence ID" value="NZ_CBCRYE010000001.1"/>
</dbReference>
<keyword evidence="3" id="KW-1185">Reference proteome</keyword>
<dbReference type="STRING" id="260084.SAMN02927928_1223"/>
<name>A0A1G4QH39_9CAUL</name>
<sequence length="926" mass="102262">MTRRTISAFRRCSSLLVLAAALTMSGVALPVMAQTAPAVQSWNSPDAQISVFETPDFMLSLQETSQTLVSLAPKAAKDGFDFAPANRFTQRLGDGAYRIGDLDLRLRAVGSEAWSDYSTAYKRAKVKPLKVNGALAAADITPSLGAGFPLKVTRTWSVVAGKLVLRYTLTNPGKTAIEIGALGLPMVFDNIITGRHLDDAHETASFYDPYVGRDAGYLQVNRLNGAGPSLLVLPEKNTPFELYKPILNQRNADKSLKIYNDPEPRNMTFEGFYDWMVASKGFADTDWKGIQQWNEPTALVLKAGESRTIGVRFVLSPSIREIETTLMQNGRPVVVGLPGYVLPADTDAELFVHSAQAVKSVSIFPEGALEVGASQRAKDGWVKYAVTGKIDGRARMAITYADGSVQTVHYLVTKPELEVVADMGHFLTTKQWYENPSDPFKRSPSIMGYDRDESHIITQDNRVWVAGLSDEGGAGSWLATIMKQLDNPVPEEVAKFEQFADTTLWGQIQTPDGPDKYGVRKSVMFYDPKTMPEGTYDPKLNWNTWSAWDREGAADLGRSYNYPHVAAAWWTLYRLGRYHDGLTTKETWQTYLTRAAETTKAMMTKAPYYTQFGQMEGDVFVYILQDLKREGYTDEAAEIETMMKGRADIWKTLKYPFGSEMPWDSTGQAEVYMWSRYFGDEKAADVTREVILAYDPTIPHWGYNGSARRFWDFLYAGKQSRIERQLHHYGSSLNAVPLFDAYRANPSDFQLLRVAYGGLMGSLTNIDSEGFGAAAFHSFPDAMHWDGMNGDYGMSFYGHAVSAAAYLVDHPTFGWAGFGGNVSQTGGVITLTPTDSARARLFIAPAGLWLTLDAGKFTAATYYPKTGAVTVSLAPADIHTPKAYLNVKTTTATGKPYMANAQTERGAYVIQLGANATTIELTPKAN</sequence>
<dbReference type="Pfam" id="PF18951">
    <property type="entry name" value="DUF5695"/>
    <property type="match status" value="1"/>
</dbReference>
<protein>
    <submittedName>
        <fullName evidence="2">Uncharacterized protein</fullName>
    </submittedName>
</protein>
<keyword evidence="1" id="KW-0732">Signal</keyword>
<reference evidence="3" key="1">
    <citation type="submission" date="2016-10" db="EMBL/GenBank/DDBJ databases">
        <authorList>
            <person name="Varghese N."/>
            <person name="Submissions S."/>
        </authorList>
    </citation>
    <scope>NUCLEOTIDE SEQUENCE [LARGE SCALE GENOMIC DNA]</scope>
    <source>
        <strain evidence="3">CGMCC 1.3431</strain>
    </source>
</reference>
<evidence type="ECO:0000256" key="1">
    <source>
        <dbReference type="SAM" id="SignalP"/>
    </source>
</evidence>
<gene>
    <name evidence="2" type="ORF">SAMN02927928_1223</name>
</gene>
<proteinExistence type="predicted"/>
<dbReference type="EMBL" id="FMTS01000001">
    <property type="protein sequence ID" value="SCW43731.1"/>
    <property type="molecule type" value="Genomic_DNA"/>
</dbReference>